<sequence length="374" mass="42995">MILPIKTHFQKERAFEDLDPSVNISEFFKSRMAAEGLFLKGYDTDLRIKFKGERQDGSHIFETDVVIDLGSSKFTVYTTPSYHIEVEYELLNQKDTLLLGKILSKKISNQIRVESRNDKVYGTVVASNFLIAKTNIDFSKLTGVSSQVILTDIHKNLLNAYPKSKVVFVAGGDQSDEIDLLREKQKPLYILNTHTLESHPSSEVFDPKSAFEEDMILEDKIAEYKRKKIDSFLLYPIFIAMNDLHFFAYLTIEMEKTSVPEEVFQKYKEVESTFQARIMDSNTQVLDLKQNVFNVSRGGLSIEIREREIIKALKVKPSMTLDINFKMQAPLRMAVELRHMEEVKDYFVVGGQIVGLIGDKKAKDIYYSLITFFS</sequence>
<dbReference type="Pfam" id="PF07614">
    <property type="entry name" value="DUF1577"/>
    <property type="match status" value="1"/>
</dbReference>
<dbReference type="EMBL" id="BFBB01000008">
    <property type="protein sequence ID" value="GBF51540.1"/>
    <property type="molecule type" value="Genomic_DNA"/>
</dbReference>
<comment type="caution">
    <text evidence="1">The sequence shown here is derived from an EMBL/GenBank/DDBJ whole genome shotgun (WGS) entry which is preliminary data.</text>
</comment>
<dbReference type="OrthoDB" id="336168at2"/>
<dbReference type="RefSeq" id="WP_108977864.1">
    <property type="nucleotide sequence ID" value="NZ_BFBB01000008.1"/>
</dbReference>
<evidence type="ECO:0000313" key="1">
    <source>
        <dbReference type="EMBL" id="GBF51540.1"/>
    </source>
</evidence>
<protein>
    <recommendedName>
        <fullName evidence="3">DUF1577 domain-containing protein</fullName>
    </recommendedName>
</protein>
<dbReference type="Proteomes" id="UP000245133">
    <property type="component" value="Unassembled WGS sequence"/>
</dbReference>
<keyword evidence="2" id="KW-1185">Reference proteome</keyword>
<gene>
    <name evidence="1" type="ORF">LPTSP4_30780</name>
</gene>
<evidence type="ECO:0008006" key="3">
    <source>
        <dbReference type="Google" id="ProtNLM"/>
    </source>
</evidence>
<dbReference type="AlphaFoldDB" id="A0A2P2E3S0"/>
<evidence type="ECO:0000313" key="2">
    <source>
        <dbReference type="Proteomes" id="UP000245133"/>
    </source>
</evidence>
<name>A0A2P2E3S0_9LEPT</name>
<proteinExistence type="predicted"/>
<accession>A0A2P2E3S0</accession>
<organism evidence="1 2">
    <name type="scientific">Leptospira ryugenii</name>
    <dbReference type="NCBI Taxonomy" id="1917863"/>
    <lineage>
        <taxon>Bacteria</taxon>
        <taxon>Pseudomonadati</taxon>
        <taxon>Spirochaetota</taxon>
        <taxon>Spirochaetia</taxon>
        <taxon>Leptospirales</taxon>
        <taxon>Leptospiraceae</taxon>
        <taxon>Leptospira</taxon>
    </lineage>
</organism>
<reference evidence="1 2" key="1">
    <citation type="submission" date="2018-02" db="EMBL/GenBank/DDBJ databases">
        <title>Novel Leptospira species isolated from soil and water in Japan.</title>
        <authorList>
            <person name="Nakao R."/>
            <person name="Masuzawa T."/>
        </authorList>
    </citation>
    <scope>NUCLEOTIDE SEQUENCE [LARGE SCALE GENOMIC DNA]</scope>
    <source>
        <strain evidence="1 2">YH101</strain>
    </source>
</reference>
<dbReference type="InterPro" id="IPR011471">
    <property type="entry name" value="DUF1577"/>
</dbReference>